<name>X6LAG7_RETFI</name>
<dbReference type="EMBL" id="ASPP01046944">
    <property type="protein sequence ID" value="ETN98345.1"/>
    <property type="molecule type" value="Genomic_DNA"/>
</dbReference>
<keyword evidence="2" id="KW-1185">Reference proteome</keyword>
<dbReference type="Proteomes" id="UP000023152">
    <property type="component" value="Unassembled WGS sequence"/>
</dbReference>
<comment type="caution">
    <text evidence="1">The sequence shown here is derived from an EMBL/GenBank/DDBJ whole genome shotgun (WGS) entry which is preliminary data.</text>
</comment>
<evidence type="ECO:0000313" key="1">
    <source>
        <dbReference type="EMBL" id="ETN98345.1"/>
    </source>
</evidence>
<organism evidence="1 2">
    <name type="scientific">Reticulomyxa filosa</name>
    <dbReference type="NCBI Taxonomy" id="46433"/>
    <lineage>
        <taxon>Eukaryota</taxon>
        <taxon>Sar</taxon>
        <taxon>Rhizaria</taxon>
        <taxon>Retaria</taxon>
        <taxon>Foraminifera</taxon>
        <taxon>Monothalamids</taxon>
        <taxon>Reticulomyxidae</taxon>
        <taxon>Reticulomyxa</taxon>
    </lineage>
</organism>
<sequence length="235" mass="28187">MDDVLFIVDMNQINIYDVITQWIPYMYKREWPIIGECSNTQKFLDLIIKTSNSIPNTDNTTFQNENTQITIKNNDNTQIHTLQNKFTFEPHIKHVTKQPYINPTSHGQKEWYLQTIRSINQRIARLSATPEIYHNAQQQIQTQLWQCGYHRMDIKERLIDLWETQTHKRQRKYIIPTDCININVPFHKNIKRKHIKEAEMELSKNTGKRARIIYTKNRDINNIIRSLNKRNTHSQ</sequence>
<gene>
    <name evidence="1" type="ORF">RFI_39165</name>
</gene>
<accession>X6LAG7</accession>
<proteinExistence type="predicted"/>
<reference evidence="1 2" key="1">
    <citation type="journal article" date="2013" name="Curr. Biol.">
        <title>The Genome of the Foraminiferan Reticulomyxa filosa.</title>
        <authorList>
            <person name="Glockner G."/>
            <person name="Hulsmann N."/>
            <person name="Schleicher M."/>
            <person name="Noegel A.A."/>
            <person name="Eichinger L."/>
            <person name="Gallinger C."/>
            <person name="Pawlowski J."/>
            <person name="Sierra R."/>
            <person name="Euteneuer U."/>
            <person name="Pillet L."/>
            <person name="Moustafa A."/>
            <person name="Platzer M."/>
            <person name="Groth M."/>
            <person name="Szafranski K."/>
            <person name="Schliwa M."/>
        </authorList>
    </citation>
    <scope>NUCLEOTIDE SEQUENCE [LARGE SCALE GENOMIC DNA]</scope>
</reference>
<protein>
    <submittedName>
        <fullName evidence="1">Uncharacterized protein</fullName>
    </submittedName>
</protein>
<dbReference type="AlphaFoldDB" id="X6LAG7"/>
<evidence type="ECO:0000313" key="2">
    <source>
        <dbReference type="Proteomes" id="UP000023152"/>
    </source>
</evidence>